<dbReference type="SUPFAM" id="SSF64182">
    <property type="entry name" value="DHH phosphoesterases"/>
    <property type="match status" value="1"/>
</dbReference>
<evidence type="ECO:0000259" key="2">
    <source>
        <dbReference type="Pfam" id="PF02272"/>
    </source>
</evidence>
<reference evidence="3" key="1">
    <citation type="submission" date="2020-10" db="EMBL/GenBank/DDBJ databases">
        <authorList>
            <person name="Gilroy R."/>
        </authorList>
    </citation>
    <scope>NUCLEOTIDE SEQUENCE</scope>
    <source>
        <strain evidence="3">1063</strain>
    </source>
</reference>
<dbReference type="AlphaFoldDB" id="A0A9D1L2T9"/>
<dbReference type="PANTHER" id="PTHR47618:SF1">
    <property type="entry name" value="BIFUNCTIONAL OLIGORIBONUCLEASE AND PAP PHOSPHATASE NRNA"/>
    <property type="match status" value="1"/>
</dbReference>
<dbReference type="Proteomes" id="UP000824088">
    <property type="component" value="Unassembled WGS sequence"/>
</dbReference>
<dbReference type="InterPro" id="IPR038763">
    <property type="entry name" value="DHH_sf"/>
</dbReference>
<comment type="caution">
    <text evidence="3">The sequence shown here is derived from an EMBL/GenBank/DDBJ whole genome shotgun (WGS) entry which is preliminary data.</text>
</comment>
<feature type="domain" description="DHHA1" evidence="2">
    <location>
        <begin position="231"/>
        <end position="316"/>
    </location>
</feature>
<protein>
    <submittedName>
        <fullName evidence="3">Bifunctional oligoribonuclease/PAP phosphatase NrnA</fullName>
    </submittedName>
</protein>
<dbReference type="InterPro" id="IPR003156">
    <property type="entry name" value="DHHA1_dom"/>
</dbReference>
<dbReference type="Gene3D" id="3.10.310.30">
    <property type="match status" value="1"/>
</dbReference>
<dbReference type="GO" id="GO:0003676">
    <property type="term" value="F:nucleic acid binding"/>
    <property type="evidence" value="ECO:0007669"/>
    <property type="project" value="InterPro"/>
</dbReference>
<feature type="domain" description="DDH" evidence="1">
    <location>
        <begin position="18"/>
        <end position="155"/>
    </location>
</feature>
<sequence length="317" mass="34615">MHEKLQNIADMLKSAKDIAVFCHTNPDGDTISCALSLCRALGKLGKTVTPICDCEIPEKYRFMEGADKFELPGKRVHEAALAVDCSDLARLGGAGKCFLSAKRRAAVDHHKSHENFAETDYTEADAAACAEIVFLLLDGMGLVDDGVAALLFAGIVADTGCFQYPSTTRRTHLIACELMKRDINSSEIIYRVHRRLSEEVFRLKTRVLNSCRFFDGGKIALISFFKKDFDETGTSSSDTEGIISSAIDVDGVEVAFAVSEVKDKNFKVSIRTKDYADASDIASAFGGGGHLRAAGCRLNGYYEDVVDKLLKAARDRM</sequence>
<accession>A0A9D1L2T9</accession>
<evidence type="ECO:0000313" key="3">
    <source>
        <dbReference type="EMBL" id="HIU21921.1"/>
    </source>
</evidence>
<dbReference type="Pfam" id="PF01368">
    <property type="entry name" value="DHH"/>
    <property type="match status" value="1"/>
</dbReference>
<proteinExistence type="predicted"/>
<gene>
    <name evidence="3" type="ORF">IAD51_06835</name>
</gene>
<dbReference type="Pfam" id="PF02272">
    <property type="entry name" value="DHHA1"/>
    <property type="match status" value="1"/>
</dbReference>
<dbReference type="EMBL" id="DVMN01000124">
    <property type="protein sequence ID" value="HIU21921.1"/>
    <property type="molecule type" value="Genomic_DNA"/>
</dbReference>
<name>A0A9D1L2T9_9FIRM</name>
<dbReference type="Gene3D" id="3.90.1640.10">
    <property type="entry name" value="inorganic pyrophosphatase (n-terminal core)"/>
    <property type="match status" value="1"/>
</dbReference>
<dbReference type="PANTHER" id="PTHR47618">
    <property type="entry name" value="BIFUNCTIONAL OLIGORIBONUCLEASE AND PAP PHOSPHATASE NRNA"/>
    <property type="match status" value="1"/>
</dbReference>
<evidence type="ECO:0000259" key="1">
    <source>
        <dbReference type="Pfam" id="PF01368"/>
    </source>
</evidence>
<dbReference type="InterPro" id="IPR001667">
    <property type="entry name" value="DDH_dom"/>
</dbReference>
<evidence type="ECO:0000313" key="4">
    <source>
        <dbReference type="Proteomes" id="UP000824088"/>
    </source>
</evidence>
<organism evidence="3 4">
    <name type="scientific">Candidatus Limadaptatus stercorigallinarum</name>
    <dbReference type="NCBI Taxonomy" id="2840845"/>
    <lineage>
        <taxon>Bacteria</taxon>
        <taxon>Bacillati</taxon>
        <taxon>Bacillota</taxon>
        <taxon>Clostridia</taxon>
        <taxon>Eubacteriales</taxon>
        <taxon>Candidatus Limadaptatus</taxon>
    </lineage>
</organism>
<dbReference type="InterPro" id="IPR051319">
    <property type="entry name" value="Oligoribo/pAp-PDE_c-di-AMP_PDE"/>
</dbReference>
<reference evidence="3" key="2">
    <citation type="journal article" date="2021" name="PeerJ">
        <title>Extensive microbial diversity within the chicken gut microbiome revealed by metagenomics and culture.</title>
        <authorList>
            <person name="Gilroy R."/>
            <person name="Ravi A."/>
            <person name="Getino M."/>
            <person name="Pursley I."/>
            <person name="Horton D.L."/>
            <person name="Alikhan N.F."/>
            <person name="Baker D."/>
            <person name="Gharbi K."/>
            <person name="Hall N."/>
            <person name="Watson M."/>
            <person name="Adriaenssens E.M."/>
            <person name="Foster-Nyarko E."/>
            <person name="Jarju S."/>
            <person name="Secka A."/>
            <person name="Antonio M."/>
            <person name="Oren A."/>
            <person name="Chaudhuri R.R."/>
            <person name="La Ragione R."/>
            <person name="Hildebrand F."/>
            <person name="Pallen M.J."/>
        </authorList>
    </citation>
    <scope>NUCLEOTIDE SEQUENCE</scope>
    <source>
        <strain evidence="3">1063</strain>
    </source>
</reference>